<protein>
    <recommendedName>
        <fullName evidence="3">CofH/MqnC-like C-terminal domain-containing protein</fullName>
    </recommendedName>
</protein>
<dbReference type="GO" id="GO:0044689">
    <property type="term" value="F:7,8-didemethyl-8-hydroxy-5-deazariboflavin synthase activity"/>
    <property type="evidence" value="ECO:0007669"/>
    <property type="project" value="TreeGrafter"/>
</dbReference>
<dbReference type="Proteomes" id="UP000477722">
    <property type="component" value="Unassembled WGS sequence"/>
</dbReference>
<comment type="caution">
    <text evidence="4">The sequence shown here is derived from an EMBL/GenBank/DDBJ whole genome shotgun (WGS) entry which is preliminary data.</text>
</comment>
<evidence type="ECO:0000256" key="2">
    <source>
        <dbReference type="ARBA" id="ARBA00022485"/>
    </source>
</evidence>
<keyword evidence="2" id="KW-0004">4Fe-4S</keyword>
<keyword evidence="2" id="KW-0411">Iron-sulfur</keyword>
<sequence>MDAGLRRSLEERIHAGGARGRLSREDGLALFAADDLAWLGGLAHRVRTREHGDAAYFGPTGDGAGDGAADGAAYELRFTGPEECVEELLRLRERQSAGADGGVRVLVPRCEEVTGAEALRVFAGCRLLLDNVPHLRVLWTAHGEQLAQLALQYGADDTDGPDAAAGLDHEALVATLRDAGLRPVERDVRFAVLREFPGPDPQLRESPQPMRI</sequence>
<accession>A0A6G4WS94</accession>
<evidence type="ECO:0000259" key="3">
    <source>
        <dbReference type="Pfam" id="PF19288"/>
    </source>
</evidence>
<proteinExistence type="predicted"/>
<gene>
    <name evidence="4" type="ORF">G5C65_06325</name>
</gene>
<name>A0A6G4WS94_9ACTN</name>
<evidence type="ECO:0000313" key="5">
    <source>
        <dbReference type="Proteomes" id="UP000477722"/>
    </source>
</evidence>
<evidence type="ECO:0000313" key="4">
    <source>
        <dbReference type="EMBL" id="NGO67978.1"/>
    </source>
</evidence>
<dbReference type="InterPro" id="IPR034405">
    <property type="entry name" value="F420"/>
</dbReference>
<keyword evidence="2" id="KW-0479">Metal-binding</keyword>
<keyword evidence="2" id="KW-0408">Iron</keyword>
<dbReference type="Pfam" id="PF19288">
    <property type="entry name" value="CofH_C"/>
    <property type="match status" value="1"/>
</dbReference>
<reference evidence="4 5" key="1">
    <citation type="submission" date="2020-02" db="EMBL/GenBank/DDBJ databases">
        <title>Whole-genome analyses of novel actinobacteria.</title>
        <authorList>
            <person name="Sahin N."/>
            <person name="Tatar D."/>
        </authorList>
    </citation>
    <scope>NUCLEOTIDE SEQUENCE [LARGE SCALE GENOMIC DNA]</scope>
    <source>
        <strain evidence="4 5">SB3404</strain>
    </source>
</reference>
<feature type="domain" description="CofH/MqnC-like C-terminal" evidence="3">
    <location>
        <begin position="111"/>
        <end position="159"/>
    </location>
</feature>
<dbReference type="AlphaFoldDB" id="A0A6G4WS94"/>
<dbReference type="GO" id="GO:0051539">
    <property type="term" value="F:4 iron, 4 sulfur cluster binding"/>
    <property type="evidence" value="ECO:0007669"/>
    <property type="project" value="UniProtKB-KW"/>
</dbReference>
<dbReference type="RefSeq" id="WP_165297636.1">
    <property type="nucleotide sequence ID" value="NZ_JAAKZZ010000039.1"/>
</dbReference>
<dbReference type="PANTHER" id="PTHR43076:SF7">
    <property type="entry name" value="AMINODEOXYFUTALOSINE SYNTHASE"/>
    <property type="match status" value="1"/>
</dbReference>
<dbReference type="PANTHER" id="PTHR43076">
    <property type="entry name" value="FO SYNTHASE (COFH)"/>
    <property type="match status" value="1"/>
</dbReference>
<comment type="cofactor">
    <cofactor evidence="1">
        <name>[4Fe-4S] cluster</name>
        <dbReference type="ChEBI" id="CHEBI:49883"/>
    </cofactor>
</comment>
<evidence type="ECO:0000256" key="1">
    <source>
        <dbReference type="ARBA" id="ARBA00001966"/>
    </source>
</evidence>
<keyword evidence="5" id="KW-1185">Reference proteome</keyword>
<organism evidence="4 5">
    <name type="scientific">Streptomyces boncukensis</name>
    <dbReference type="NCBI Taxonomy" id="2711219"/>
    <lineage>
        <taxon>Bacteria</taxon>
        <taxon>Bacillati</taxon>
        <taxon>Actinomycetota</taxon>
        <taxon>Actinomycetes</taxon>
        <taxon>Kitasatosporales</taxon>
        <taxon>Streptomycetaceae</taxon>
        <taxon>Streptomyces</taxon>
    </lineage>
</organism>
<dbReference type="EMBL" id="JAAKZZ010000039">
    <property type="protein sequence ID" value="NGO67978.1"/>
    <property type="molecule type" value="Genomic_DNA"/>
</dbReference>
<dbReference type="InterPro" id="IPR045567">
    <property type="entry name" value="CofH/MnqC-like_C"/>
</dbReference>